<name>A0A6N3DSE9_9CLOT</name>
<dbReference type="RefSeq" id="WP_156626485.1">
    <property type="nucleotide sequence ID" value="NZ_CACRTO010000020.1"/>
</dbReference>
<evidence type="ECO:0008006" key="2">
    <source>
        <dbReference type="Google" id="ProtNLM"/>
    </source>
</evidence>
<organism evidence="1">
    <name type="scientific">Clostridium tertium</name>
    <dbReference type="NCBI Taxonomy" id="1559"/>
    <lineage>
        <taxon>Bacteria</taxon>
        <taxon>Bacillati</taxon>
        <taxon>Bacillota</taxon>
        <taxon>Clostridia</taxon>
        <taxon>Eubacteriales</taxon>
        <taxon>Clostridiaceae</taxon>
        <taxon>Clostridium</taxon>
    </lineage>
</organism>
<dbReference type="Gene3D" id="3.40.630.30">
    <property type="match status" value="1"/>
</dbReference>
<dbReference type="SUPFAM" id="SSF55729">
    <property type="entry name" value="Acyl-CoA N-acyltransferases (Nat)"/>
    <property type="match status" value="1"/>
</dbReference>
<sequence length="328" mass="38597">MNWKIIKLDKTDNEILSLWDNFVDESPEGTFYHKSYWLLNNIGKEYKSAQNYEFYSITDKNDKWIAAFYISTSKKFGKEFIVMPHMTPFGGVMISKSIHNLTISKRISNIKDINDLFISKLKEKTLLYYSFSPEHTDIQPFIWNKFITSVRYTYRVPLIDEKLMWSNLQEKTSVNKGNKLNAKIKWGFDEYLDLYFELNNKSFSSQNINNFDNNLTKELLINLNKNNNCIIGIVFDETDTAVGGCVLAYDTKRAYYIMGGVDRSNNYGMSFLLWEAMLYTKNELKLQVFDFEGSMIPSIEKYFRKFGGELTPYYTLNSILLTIKNYFR</sequence>
<gene>
    <name evidence="1" type="ORF">CTLFYP3_02027</name>
</gene>
<accession>A0A6N3DSE9</accession>
<dbReference type="InterPro" id="IPR016181">
    <property type="entry name" value="Acyl_CoA_acyltransferase"/>
</dbReference>
<dbReference type="EMBL" id="CACRTO010000020">
    <property type="protein sequence ID" value="VYU31242.1"/>
    <property type="molecule type" value="Genomic_DNA"/>
</dbReference>
<protein>
    <recommendedName>
        <fullName evidence="2">BioF2-like acetyltransferase domain-containing protein</fullName>
    </recommendedName>
</protein>
<reference evidence="1" key="1">
    <citation type="submission" date="2019-11" db="EMBL/GenBank/DDBJ databases">
        <authorList>
            <person name="Feng L."/>
        </authorList>
    </citation>
    <scope>NUCLEOTIDE SEQUENCE</scope>
    <source>
        <strain evidence="1">CTertiumLFYP3</strain>
    </source>
</reference>
<dbReference type="AlphaFoldDB" id="A0A6N3DSE9"/>
<proteinExistence type="predicted"/>
<evidence type="ECO:0000313" key="1">
    <source>
        <dbReference type="EMBL" id="VYU31242.1"/>
    </source>
</evidence>